<reference evidence="3" key="1">
    <citation type="submission" date="2016-10" db="EMBL/GenBank/DDBJ databases">
        <authorList>
            <person name="Varghese N."/>
        </authorList>
    </citation>
    <scope>NUCLEOTIDE SEQUENCE [LARGE SCALE GENOMIC DNA]</scope>
    <source>
        <strain evidence="3">DSM 18820</strain>
    </source>
</reference>
<evidence type="ECO:0008006" key="4">
    <source>
        <dbReference type="Google" id="ProtNLM"/>
    </source>
</evidence>
<dbReference type="OrthoDB" id="854114at2"/>
<proteinExistence type="predicted"/>
<name>A0A1I7KFT6_9BACT</name>
<organism evidence="2 3">
    <name type="scientific">Pontibacter akesuensis</name>
    <dbReference type="NCBI Taxonomy" id="388950"/>
    <lineage>
        <taxon>Bacteria</taxon>
        <taxon>Pseudomonadati</taxon>
        <taxon>Bacteroidota</taxon>
        <taxon>Cytophagia</taxon>
        <taxon>Cytophagales</taxon>
        <taxon>Hymenobacteraceae</taxon>
        <taxon>Pontibacter</taxon>
    </lineage>
</organism>
<keyword evidence="3" id="KW-1185">Reference proteome</keyword>
<accession>A0A1I7KFT6</accession>
<dbReference type="RefSeq" id="WP_068838925.1">
    <property type="nucleotide sequence ID" value="NZ_BMXC01000006.1"/>
</dbReference>
<keyword evidence="1" id="KW-0472">Membrane</keyword>
<evidence type="ECO:0000313" key="2">
    <source>
        <dbReference type="EMBL" id="SFU96317.1"/>
    </source>
</evidence>
<sequence>MEESLLGLGIVGIVIALIIFIVYIWSIFWSYKDAERRGKPGWLVAIVVAFLAWPIGLILWLVVRPSDSSYSRPH</sequence>
<evidence type="ECO:0000256" key="1">
    <source>
        <dbReference type="SAM" id="Phobius"/>
    </source>
</evidence>
<dbReference type="AlphaFoldDB" id="A0A1I7KFT6"/>
<feature type="transmembrane region" description="Helical" evidence="1">
    <location>
        <begin position="6"/>
        <end position="29"/>
    </location>
</feature>
<keyword evidence="1" id="KW-0812">Transmembrane</keyword>
<protein>
    <recommendedName>
        <fullName evidence="4">Phospholipase_D-nuclease N-terminal</fullName>
    </recommendedName>
</protein>
<keyword evidence="1" id="KW-1133">Transmembrane helix</keyword>
<dbReference type="EMBL" id="FPCA01000005">
    <property type="protein sequence ID" value="SFU96317.1"/>
    <property type="molecule type" value="Genomic_DNA"/>
</dbReference>
<feature type="transmembrane region" description="Helical" evidence="1">
    <location>
        <begin position="41"/>
        <end position="63"/>
    </location>
</feature>
<dbReference type="Proteomes" id="UP000182491">
    <property type="component" value="Unassembled WGS sequence"/>
</dbReference>
<evidence type="ECO:0000313" key="3">
    <source>
        <dbReference type="Proteomes" id="UP000182491"/>
    </source>
</evidence>
<gene>
    <name evidence="2" type="ORF">SAMN04487941_3683</name>
</gene>